<gene>
    <name evidence="2" type="ORF">FHS38_006667</name>
</gene>
<evidence type="ECO:0000313" key="3">
    <source>
        <dbReference type="Proteomes" id="UP000556436"/>
    </source>
</evidence>
<evidence type="ECO:0000313" key="2">
    <source>
        <dbReference type="EMBL" id="MBB4890582.1"/>
    </source>
</evidence>
<dbReference type="Pfam" id="PF18299">
    <property type="entry name" value="R2K_2"/>
    <property type="match status" value="1"/>
</dbReference>
<dbReference type="EMBL" id="JACHJG010000021">
    <property type="protein sequence ID" value="MBB4890582.1"/>
    <property type="molecule type" value="Genomic_DNA"/>
</dbReference>
<keyword evidence="3" id="KW-1185">Reference proteome</keyword>
<comment type="caution">
    <text evidence="2">The sequence shown here is derived from an EMBL/GenBank/DDBJ whole genome shotgun (WGS) entry which is preliminary data.</text>
</comment>
<evidence type="ECO:0000259" key="1">
    <source>
        <dbReference type="Pfam" id="PF18299"/>
    </source>
</evidence>
<sequence>MDVEVLPTRGGAGGLKGRQGGHYFGGPLFAAGIADDLEVALLEPADDWLTSLPHEYTLRNVVSSTLSEARRLTRPAFVKPPSAKSFPAAIHSDGSTLSRSTNLPPETPVQISDVVTWVREFRLFVLDGECRTGSQYAAFGRMVSAPLRGHPDEDAVRAFANNLLGAHGHTLPGAVVLDVGLLSTSDGGTKGWAVVEANMAWFANCYASEPDRALDVVLRAAGPRSRLTERDRGFCRHLKDA</sequence>
<feature type="domain" description="ATP-grasp" evidence="1">
    <location>
        <begin position="56"/>
        <end position="216"/>
    </location>
</feature>
<protein>
    <recommendedName>
        <fullName evidence="1">ATP-grasp domain-containing protein</fullName>
    </recommendedName>
</protein>
<organism evidence="2 3">
    <name type="scientific">Streptomyces netropsis</name>
    <name type="common">Streptoverticillium netropsis</name>
    <dbReference type="NCBI Taxonomy" id="55404"/>
    <lineage>
        <taxon>Bacteria</taxon>
        <taxon>Bacillati</taxon>
        <taxon>Actinomycetota</taxon>
        <taxon>Actinomycetes</taxon>
        <taxon>Kitasatosporales</taxon>
        <taxon>Streptomycetaceae</taxon>
        <taxon>Streptomyces</taxon>
    </lineage>
</organism>
<reference evidence="2 3" key="1">
    <citation type="submission" date="2020-08" db="EMBL/GenBank/DDBJ databases">
        <title>Genomic Encyclopedia of Type Strains, Phase III (KMG-III): the genomes of soil and plant-associated and newly described type strains.</title>
        <authorList>
            <person name="Whitman W."/>
        </authorList>
    </citation>
    <scope>NUCLEOTIDE SEQUENCE [LARGE SCALE GENOMIC DNA]</scope>
    <source>
        <strain evidence="2 3">CECT 3265</strain>
    </source>
</reference>
<name>A0A7W7PI20_STRNE</name>
<proteinExistence type="predicted"/>
<accession>A0A7W7PI20</accession>
<dbReference type="InterPro" id="IPR041261">
    <property type="entry name" value="R2K_2"/>
</dbReference>
<dbReference type="Proteomes" id="UP000556436">
    <property type="component" value="Unassembled WGS sequence"/>
</dbReference>
<dbReference type="RefSeq" id="WP_229822905.1">
    <property type="nucleotide sequence ID" value="NZ_BMRW01000022.1"/>
</dbReference>
<dbReference type="AlphaFoldDB" id="A0A7W7PI20"/>